<evidence type="ECO:0000313" key="1">
    <source>
        <dbReference type="EMBL" id="GLL02429.1"/>
    </source>
</evidence>
<dbReference type="EMBL" id="BSFP01000023">
    <property type="protein sequence ID" value="GLL02429.1"/>
    <property type="molecule type" value="Genomic_DNA"/>
</dbReference>
<dbReference type="RefSeq" id="WP_261959103.1">
    <property type="nucleotide sequence ID" value="NZ_BAAAXA010000001.1"/>
</dbReference>
<dbReference type="AlphaFoldDB" id="A0A9W6NMI3"/>
<protein>
    <recommendedName>
        <fullName evidence="3">Pyridoxamine 5'-phosphate oxidase family protein</fullName>
    </recommendedName>
</protein>
<accession>A0A9W6NMI3</accession>
<name>A0A9W6NMI3_9ACTN</name>
<dbReference type="InterPro" id="IPR024747">
    <property type="entry name" value="Pyridox_Oxase-rel"/>
</dbReference>
<keyword evidence="2" id="KW-1185">Reference proteome</keyword>
<evidence type="ECO:0000313" key="2">
    <source>
        <dbReference type="Proteomes" id="UP001143480"/>
    </source>
</evidence>
<proteinExistence type="predicted"/>
<dbReference type="Gene3D" id="2.30.110.10">
    <property type="entry name" value="Electron Transport, Fmn-binding Protein, Chain A"/>
    <property type="match status" value="1"/>
</dbReference>
<dbReference type="SUPFAM" id="SSF50475">
    <property type="entry name" value="FMN-binding split barrel"/>
    <property type="match status" value="1"/>
</dbReference>
<dbReference type="Pfam" id="PF12900">
    <property type="entry name" value="Pyridox_ox_2"/>
    <property type="match status" value="1"/>
</dbReference>
<organism evidence="1 2">
    <name type="scientific">Dactylosporangium matsuzakiense</name>
    <dbReference type="NCBI Taxonomy" id="53360"/>
    <lineage>
        <taxon>Bacteria</taxon>
        <taxon>Bacillati</taxon>
        <taxon>Actinomycetota</taxon>
        <taxon>Actinomycetes</taxon>
        <taxon>Micromonosporales</taxon>
        <taxon>Micromonosporaceae</taxon>
        <taxon>Dactylosporangium</taxon>
    </lineage>
</organism>
<sequence>MGTLRSLGRRRCLELLASVPLGRVVFTDRALPAIRPVNHLLDGETIVIRSGLGHGLASAATAHGAMVVAYEADQIDATARTGWSVVVTGSARLIMDEERIRYYESVLDPWVDEPMNCVIGIDCDLVSGFELAALSITGNPLTR</sequence>
<dbReference type="Proteomes" id="UP001143480">
    <property type="component" value="Unassembled WGS sequence"/>
</dbReference>
<dbReference type="InterPro" id="IPR012349">
    <property type="entry name" value="Split_barrel_FMN-bd"/>
</dbReference>
<evidence type="ECO:0008006" key="3">
    <source>
        <dbReference type="Google" id="ProtNLM"/>
    </source>
</evidence>
<reference evidence="1" key="1">
    <citation type="journal article" date="2014" name="Int. J. Syst. Evol. Microbiol.">
        <title>Complete genome sequence of Corynebacterium casei LMG S-19264T (=DSM 44701T), isolated from a smear-ripened cheese.</title>
        <authorList>
            <consortium name="US DOE Joint Genome Institute (JGI-PGF)"/>
            <person name="Walter F."/>
            <person name="Albersmeier A."/>
            <person name="Kalinowski J."/>
            <person name="Ruckert C."/>
        </authorList>
    </citation>
    <scope>NUCLEOTIDE SEQUENCE</scope>
    <source>
        <strain evidence="1">VKM Ac-1321</strain>
    </source>
</reference>
<reference evidence="1" key="2">
    <citation type="submission" date="2023-01" db="EMBL/GenBank/DDBJ databases">
        <authorList>
            <person name="Sun Q."/>
            <person name="Evtushenko L."/>
        </authorList>
    </citation>
    <scope>NUCLEOTIDE SEQUENCE</scope>
    <source>
        <strain evidence="1">VKM Ac-1321</strain>
    </source>
</reference>
<gene>
    <name evidence="1" type="ORF">GCM10017581_041710</name>
</gene>
<comment type="caution">
    <text evidence="1">The sequence shown here is derived from an EMBL/GenBank/DDBJ whole genome shotgun (WGS) entry which is preliminary data.</text>
</comment>